<dbReference type="GO" id="GO:0070182">
    <property type="term" value="F:DNA polymerase binding"/>
    <property type="evidence" value="ECO:0007669"/>
    <property type="project" value="TreeGrafter"/>
</dbReference>
<dbReference type="FunFam" id="3.40.50.300:FF:001352">
    <property type="entry name" value="DNA repair helicase"/>
    <property type="match status" value="1"/>
</dbReference>
<dbReference type="PANTHER" id="PTHR11472:SF34">
    <property type="entry name" value="REGULATOR OF TELOMERE ELONGATION HELICASE 1"/>
    <property type="match status" value="1"/>
</dbReference>
<dbReference type="PANTHER" id="PTHR11472">
    <property type="entry name" value="DNA REPAIR DEAD HELICASE RAD3/XP-D SUBFAMILY MEMBER"/>
    <property type="match status" value="1"/>
</dbReference>
<dbReference type="Pfam" id="PF06733">
    <property type="entry name" value="DEAD_2"/>
    <property type="match status" value="1"/>
</dbReference>
<proteinExistence type="predicted"/>
<dbReference type="CDD" id="cd17970">
    <property type="entry name" value="DEAHc_FancJ"/>
    <property type="match status" value="1"/>
</dbReference>
<dbReference type="GO" id="GO:0003677">
    <property type="term" value="F:DNA binding"/>
    <property type="evidence" value="ECO:0007669"/>
    <property type="project" value="UniProtKB-KW"/>
</dbReference>
<evidence type="ECO:0000256" key="2">
    <source>
        <dbReference type="ARBA" id="ARBA00022485"/>
    </source>
</evidence>
<sequence>MAVVKEDGQYKIEVAGTPISFLFEPYPQQIDYMKSVLSALNMKHDAVLESPTGTGKTLSLLCSTLAWLRQNQMKLTLNDVVGEAGGPSFVPNGQSSIRRIFYCSRTHSQLAQVVAELNRTIYKEVRCAVLGGREQLCTNEIVARMKEKGSMASACSAMRKKHSCFPYNKWDKTPMEALDSIYYQKGAPDIEDMVRIAKAHNHCAYYRSRQMVEGASLILLPYNYLLDPSLRRRHKLDLSNSIVIFDEAHNIVNVCEESASTTITTTQISLAISELRKAMELKSEADEEVRTEMDEATIGFAVLKKEEKKAEELNLQKAALLLQSFFQLEELIEPYYRKGSTLGIIDPERTPATIRDVRLFEGNRLIDLLAEAGLGANSVVVAELDKIVKGALDLLTDKETQVDKQLGRQLDNIATFIQAVHAGSADAMAQGGARMENFKFWINIEKRNSSEQPEEYSLNWACFDSAIAMQRLKRMGARTIILTSGTLAPLETFAQEMALNVGDVFSATHAAKKEQVKCFVVPKYYADKTATAKLESLAGTFTNRENPRYVKAVGEAIVSALKRVPQGTLVFFPSFMYMTACLKMWRNCGLLAEMEKHKKVAVEPKNKMEMKEQMMLFRQSIDSGGAAVFFAVCKGKLSEGINFADRHARAVIVVGLPYPPMYDVRVMVKKKILNNKLAQYREAKAKNPRLDAGQPMDDKTWYAVEAMRAVNQALGRVLRHKDDFGIVILLDERYRSIGKSYFPGWLQTGMSNVQDIDEWKRDMLTFFKKHGALQKAANIVQNVSETSAAATRIRKRPAVAIHYDRENSAPDLNFFAGKPVDVPEQRKQQPNTLTACLESVTEQPTLPKMSPATKKLIATRYQLPINSSQPGASQGRKMKLTADRLNADYFTDAPPKASTSTQSINTLKKRGDAMTLPTTKLTDAEASKLWQEFAEKVSKCGLRKEYKAKMMALAADSAGKVRAAYELFYEKHRAVYDECKKTFDATGNIRLAKWERIEQTLGIQSTR</sequence>
<evidence type="ECO:0000259" key="16">
    <source>
        <dbReference type="PROSITE" id="PS51193"/>
    </source>
</evidence>
<keyword evidence="18" id="KW-1185">Reference proteome</keyword>
<dbReference type="InterPro" id="IPR027417">
    <property type="entry name" value="P-loop_NTPase"/>
</dbReference>
<dbReference type="InterPro" id="IPR006555">
    <property type="entry name" value="ATP-dep_Helicase_C"/>
</dbReference>
<dbReference type="SUPFAM" id="SSF52540">
    <property type="entry name" value="P-loop containing nucleoside triphosphate hydrolases"/>
    <property type="match status" value="1"/>
</dbReference>
<evidence type="ECO:0000256" key="12">
    <source>
        <dbReference type="ARBA" id="ARBA00023204"/>
    </source>
</evidence>
<evidence type="ECO:0000256" key="4">
    <source>
        <dbReference type="ARBA" id="ARBA00022741"/>
    </source>
</evidence>
<keyword evidence="4" id="KW-0547">Nucleotide-binding</keyword>
<comment type="subcellular location">
    <subcellularLocation>
        <location evidence="1">Nucleus</location>
    </subcellularLocation>
</comment>
<keyword evidence="11" id="KW-0238">DNA-binding</keyword>
<evidence type="ECO:0000313" key="17">
    <source>
        <dbReference type="EMBL" id="CAJ0586951.1"/>
    </source>
</evidence>
<keyword evidence="8" id="KW-0067">ATP-binding</keyword>
<comment type="caution">
    <text evidence="17">The sequence shown here is derived from an EMBL/GenBank/DDBJ whole genome shotgun (WGS) entry which is preliminary data.</text>
</comment>
<dbReference type="AlphaFoldDB" id="A0AA36DIG5"/>
<dbReference type="PROSITE" id="PS51193">
    <property type="entry name" value="HELICASE_ATP_BIND_2"/>
    <property type="match status" value="1"/>
</dbReference>
<evidence type="ECO:0000256" key="7">
    <source>
        <dbReference type="ARBA" id="ARBA00022806"/>
    </source>
</evidence>
<dbReference type="InterPro" id="IPR010614">
    <property type="entry name" value="RAD3-like_helicase_DEAD"/>
</dbReference>
<evidence type="ECO:0000256" key="6">
    <source>
        <dbReference type="ARBA" id="ARBA00022801"/>
    </source>
</evidence>
<keyword evidence="10" id="KW-0411">Iron-sulfur</keyword>
<dbReference type="Gene3D" id="3.40.50.300">
    <property type="entry name" value="P-loop containing nucleotide triphosphate hydrolases"/>
    <property type="match status" value="2"/>
</dbReference>
<gene>
    <name evidence="17" type="ORF">MSPICULIGERA_LOCUS24931</name>
</gene>
<reference evidence="17" key="1">
    <citation type="submission" date="2023-06" db="EMBL/GenBank/DDBJ databases">
        <authorList>
            <person name="Delattre M."/>
        </authorList>
    </citation>
    <scope>NUCLEOTIDE SEQUENCE</scope>
    <source>
        <strain evidence="17">AF72</strain>
    </source>
</reference>
<evidence type="ECO:0000256" key="11">
    <source>
        <dbReference type="ARBA" id="ARBA00023125"/>
    </source>
</evidence>
<keyword evidence="9" id="KW-0408">Iron</keyword>
<dbReference type="GO" id="GO:1904430">
    <property type="term" value="P:negative regulation of t-circle formation"/>
    <property type="evidence" value="ECO:0007669"/>
    <property type="project" value="TreeGrafter"/>
</dbReference>
<dbReference type="InterPro" id="IPR002464">
    <property type="entry name" value="DNA/RNA_helicase_DEAH_CS"/>
</dbReference>
<evidence type="ECO:0000256" key="10">
    <source>
        <dbReference type="ARBA" id="ARBA00023014"/>
    </source>
</evidence>
<keyword evidence="6" id="KW-0378">Hydrolase</keyword>
<dbReference type="SMART" id="SM00491">
    <property type="entry name" value="HELICc2"/>
    <property type="match status" value="1"/>
</dbReference>
<evidence type="ECO:0000256" key="1">
    <source>
        <dbReference type="ARBA" id="ARBA00004123"/>
    </source>
</evidence>
<dbReference type="InterPro" id="IPR006554">
    <property type="entry name" value="Helicase-like_DEXD_c2"/>
</dbReference>
<dbReference type="Proteomes" id="UP001177023">
    <property type="component" value="Unassembled WGS sequence"/>
</dbReference>
<evidence type="ECO:0000256" key="3">
    <source>
        <dbReference type="ARBA" id="ARBA00022723"/>
    </source>
</evidence>
<keyword evidence="13" id="KW-0413">Isomerase</keyword>
<dbReference type="PROSITE" id="PS00690">
    <property type="entry name" value="DEAH_ATP_HELICASE"/>
    <property type="match status" value="1"/>
</dbReference>
<dbReference type="InterPro" id="IPR014013">
    <property type="entry name" value="Helic_SF1/SF2_ATP-bd_DinG/Rad3"/>
</dbReference>
<keyword evidence="3" id="KW-0479">Metal-binding</keyword>
<feature type="domain" description="Helicase ATP-binding" evidence="16">
    <location>
        <begin position="15"/>
        <end position="293"/>
    </location>
</feature>
<evidence type="ECO:0000256" key="5">
    <source>
        <dbReference type="ARBA" id="ARBA00022763"/>
    </source>
</evidence>
<dbReference type="GO" id="GO:0046872">
    <property type="term" value="F:metal ion binding"/>
    <property type="evidence" value="ECO:0007669"/>
    <property type="project" value="UniProtKB-KW"/>
</dbReference>
<dbReference type="GO" id="GO:0005524">
    <property type="term" value="F:ATP binding"/>
    <property type="evidence" value="ECO:0007669"/>
    <property type="project" value="UniProtKB-KW"/>
</dbReference>
<dbReference type="EMBL" id="CATQJA010002709">
    <property type="protein sequence ID" value="CAJ0586951.1"/>
    <property type="molecule type" value="Genomic_DNA"/>
</dbReference>
<name>A0AA36DIG5_9BILA</name>
<dbReference type="GO" id="GO:0003678">
    <property type="term" value="F:DNA helicase activity"/>
    <property type="evidence" value="ECO:0007669"/>
    <property type="project" value="InterPro"/>
</dbReference>
<dbReference type="GO" id="GO:0051539">
    <property type="term" value="F:4 iron, 4 sulfur cluster binding"/>
    <property type="evidence" value="ECO:0007669"/>
    <property type="project" value="UniProtKB-KW"/>
</dbReference>
<keyword evidence="2" id="KW-0004">4Fe-4S</keyword>
<accession>A0AA36DIG5</accession>
<dbReference type="GO" id="GO:0090657">
    <property type="term" value="P:telomeric loop disassembly"/>
    <property type="evidence" value="ECO:0007669"/>
    <property type="project" value="TreeGrafter"/>
</dbReference>
<feature type="non-terminal residue" evidence="17">
    <location>
        <position position="1"/>
    </location>
</feature>
<dbReference type="GO" id="GO:0045910">
    <property type="term" value="P:negative regulation of DNA recombination"/>
    <property type="evidence" value="ECO:0007669"/>
    <property type="project" value="TreeGrafter"/>
</dbReference>
<dbReference type="CDD" id="cd18788">
    <property type="entry name" value="SF2_C_XPD"/>
    <property type="match status" value="1"/>
</dbReference>
<keyword evidence="5" id="KW-0227">DNA damage</keyword>
<dbReference type="GO" id="GO:0010569">
    <property type="term" value="P:regulation of double-strand break repair via homologous recombination"/>
    <property type="evidence" value="ECO:0007669"/>
    <property type="project" value="TreeGrafter"/>
</dbReference>
<evidence type="ECO:0000256" key="13">
    <source>
        <dbReference type="ARBA" id="ARBA00023235"/>
    </source>
</evidence>
<dbReference type="InterPro" id="IPR045028">
    <property type="entry name" value="DinG/Rad3-like"/>
</dbReference>
<evidence type="ECO:0000256" key="8">
    <source>
        <dbReference type="ARBA" id="ARBA00022840"/>
    </source>
</evidence>
<feature type="coiled-coil region" evidence="15">
    <location>
        <begin position="275"/>
        <end position="323"/>
    </location>
</feature>
<dbReference type="GO" id="GO:0005634">
    <property type="term" value="C:nucleus"/>
    <property type="evidence" value="ECO:0007669"/>
    <property type="project" value="UniProtKB-SubCell"/>
</dbReference>
<keyword evidence="7" id="KW-0347">Helicase</keyword>
<dbReference type="NCBIfam" id="TIGR00604">
    <property type="entry name" value="rad3"/>
    <property type="match status" value="1"/>
</dbReference>
<evidence type="ECO:0000256" key="15">
    <source>
        <dbReference type="SAM" id="Coils"/>
    </source>
</evidence>
<keyword evidence="15" id="KW-0175">Coiled coil</keyword>
<dbReference type="SMART" id="SM00488">
    <property type="entry name" value="DEXDc2"/>
    <property type="match status" value="1"/>
</dbReference>
<keyword evidence="12" id="KW-0234">DNA repair</keyword>
<dbReference type="Pfam" id="PF13307">
    <property type="entry name" value="Helicase_C_2"/>
    <property type="match status" value="1"/>
</dbReference>
<organism evidence="17 18">
    <name type="scientific">Mesorhabditis spiculigera</name>
    <dbReference type="NCBI Taxonomy" id="96644"/>
    <lineage>
        <taxon>Eukaryota</taxon>
        <taxon>Metazoa</taxon>
        <taxon>Ecdysozoa</taxon>
        <taxon>Nematoda</taxon>
        <taxon>Chromadorea</taxon>
        <taxon>Rhabditida</taxon>
        <taxon>Rhabditina</taxon>
        <taxon>Rhabditomorpha</taxon>
        <taxon>Rhabditoidea</taxon>
        <taxon>Rhabditidae</taxon>
        <taxon>Mesorhabditinae</taxon>
        <taxon>Mesorhabditis</taxon>
    </lineage>
</organism>
<evidence type="ECO:0000256" key="9">
    <source>
        <dbReference type="ARBA" id="ARBA00023004"/>
    </source>
</evidence>
<dbReference type="GO" id="GO:0006281">
    <property type="term" value="P:DNA repair"/>
    <property type="evidence" value="ECO:0007669"/>
    <property type="project" value="UniProtKB-KW"/>
</dbReference>
<dbReference type="InterPro" id="IPR013020">
    <property type="entry name" value="Rad3/Chl1-like"/>
</dbReference>
<evidence type="ECO:0000256" key="14">
    <source>
        <dbReference type="ARBA" id="ARBA00023242"/>
    </source>
</evidence>
<dbReference type="GO" id="GO:0016818">
    <property type="term" value="F:hydrolase activity, acting on acid anhydrides, in phosphorus-containing anhydrides"/>
    <property type="evidence" value="ECO:0007669"/>
    <property type="project" value="InterPro"/>
</dbReference>
<protein>
    <recommendedName>
        <fullName evidence="16">Helicase ATP-binding domain-containing protein</fullName>
    </recommendedName>
</protein>
<evidence type="ECO:0000313" key="18">
    <source>
        <dbReference type="Proteomes" id="UP001177023"/>
    </source>
</evidence>
<keyword evidence="14" id="KW-0539">Nucleus</keyword>